<dbReference type="STRING" id="307972.A0A2G8KL10"/>
<feature type="region of interest" description="Disordered" evidence="1">
    <location>
        <begin position="76"/>
        <end position="162"/>
    </location>
</feature>
<gene>
    <name evidence="2" type="ORF">BSL78_14467</name>
</gene>
<sequence>MQRTPGSAEPPQANESPPSNAPSPLNPPPNGILGNPMDQPMPTLSPNPPPRSSSDSLGGIGSIASFRAELNGIIDLAKSDPSPKQPLVGELSVPKEEEEEDVWSCFELPSVEGDGNSKRPRLPSMPHSQEDLQDGNLENLYEHDNSGERFSQPHKRLRQERRTRSCLDSNVFSLQNDVDTLQRVKTPDFDPYEFMDTSPTEVDLVPPGARAKMARGSREVCNKEETVLKKERNSSEFVITIDNPICKEEEAQRKAEGEKARQEAMTPMNVSYPNEPFKMGDFGVPLLPRPESSSLTTEKDLQITLNDFESLFESSDEDDDRVPLTNVSSDFPCGANSEENLSTRTLFGSSISSSSMSGPLTGGDLGRMYPTPPSEEQTHFSPVNHPCPELSSNLTSYGSNQTRDMTSGPMNEQFEIEIEESLCSPRPEPLLDWTYVYKVPAVEKIVGATMYAP</sequence>
<organism evidence="2 3">
    <name type="scientific">Stichopus japonicus</name>
    <name type="common">Sea cucumber</name>
    <dbReference type="NCBI Taxonomy" id="307972"/>
    <lineage>
        <taxon>Eukaryota</taxon>
        <taxon>Metazoa</taxon>
        <taxon>Echinodermata</taxon>
        <taxon>Eleutherozoa</taxon>
        <taxon>Echinozoa</taxon>
        <taxon>Holothuroidea</taxon>
        <taxon>Aspidochirotacea</taxon>
        <taxon>Aspidochirotida</taxon>
        <taxon>Stichopodidae</taxon>
        <taxon>Apostichopus</taxon>
    </lineage>
</organism>
<proteinExistence type="predicted"/>
<reference evidence="2 3" key="1">
    <citation type="journal article" date="2017" name="PLoS Biol.">
        <title>The sea cucumber genome provides insights into morphological evolution and visceral regeneration.</title>
        <authorList>
            <person name="Zhang X."/>
            <person name="Sun L."/>
            <person name="Yuan J."/>
            <person name="Sun Y."/>
            <person name="Gao Y."/>
            <person name="Zhang L."/>
            <person name="Li S."/>
            <person name="Dai H."/>
            <person name="Hamel J.F."/>
            <person name="Liu C."/>
            <person name="Yu Y."/>
            <person name="Liu S."/>
            <person name="Lin W."/>
            <person name="Guo K."/>
            <person name="Jin S."/>
            <person name="Xu P."/>
            <person name="Storey K.B."/>
            <person name="Huan P."/>
            <person name="Zhang T."/>
            <person name="Zhou Y."/>
            <person name="Zhang J."/>
            <person name="Lin C."/>
            <person name="Li X."/>
            <person name="Xing L."/>
            <person name="Huo D."/>
            <person name="Sun M."/>
            <person name="Wang L."/>
            <person name="Mercier A."/>
            <person name="Li F."/>
            <person name="Yang H."/>
            <person name="Xiang J."/>
        </authorList>
    </citation>
    <scope>NUCLEOTIDE SEQUENCE [LARGE SCALE GENOMIC DNA]</scope>
    <source>
        <strain evidence="2">Shaxun</strain>
        <tissue evidence="2">Muscle</tissue>
    </source>
</reference>
<accession>A0A2G8KL10</accession>
<dbReference type="EMBL" id="MRZV01000509">
    <property type="protein sequence ID" value="PIK48655.1"/>
    <property type="molecule type" value="Genomic_DNA"/>
</dbReference>
<dbReference type="AlphaFoldDB" id="A0A2G8KL10"/>
<evidence type="ECO:0000256" key="1">
    <source>
        <dbReference type="SAM" id="MobiDB-lite"/>
    </source>
</evidence>
<evidence type="ECO:0000313" key="2">
    <source>
        <dbReference type="EMBL" id="PIK48655.1"/>
    </source>
</evidence>
<comment type="caution">
    <text evidence="2">The sequence shown here is derived from an EMBL/GenBank/DDBJ whole genome shotgun (WGS) entry which is preliminary data.</text>
</comment>
<feature type="region of interest" description="Disordered" evidence="1">
    <location>
        <begin position="314"/>
        <end position="336"/>
    </location>
</feature>
<evidence type="ECO:0000313" key="3">
    <source>
        <dbReference type="Proteomes" id="UP000230750"/>
    </source>
</evidence>
<protein>
    <submittedName>
        <fullName evidence="2">Putative mediator of RNA polymerase II transcription subunit 13-like</fullName>
    </submittedName>
</protein>
<feature type="compositionally biased region" description="Pro residues" evidence="1">
    <location>
        <begin position="19"/>
        <end position="30"/>
    </location>
</feature>
<name>A0A2G8KL10_STIJA</name>
<dbReference type="OrthoDB" id="103819at2759"/>
<keyword evidence="3" id="KW-1185">Reference proteome</keyword>
<feature type="compositionally biased region" description="Low complexity" evidence="1">
    <location>
        <begin position="7"/>
        <end position="18"/>
    </location>
</feature>
<feature type="region of interest" description="Disordered" evidence="1">
    <location>
        <begin position="1"/>
        <end position="60"/>
    </location>
</feature>
<dbReference type="Proteomes" id="UP000230750">
    <property type="component" value="Unassembled WGS sequence"/>
</dbReference>